<dbReference type="EMBL" id="HACM01007448">
    <property type="protein sequence ID" value="CRZ07890.1"/>
    <property type="molecule type" value="Transcribed_RNA"/>
</dbReference>
<accession>A0A0H5R129</accession>
<protein>
    <submittedName>
        <fullName evidence="2">Uncharacterized protein</fullName>
    </submittedName>
</protein>
<dbReference type="AlphaFoldDB" id="A0A0H5R129"/>
<sequence>MAEFTIRFLCPFPDLRANLFHDLRLVTNQVAALVNGNPRLYIDNDGNEGESTVHMCNYGASLLYSEIGNLHISRHNAIGSTQSSAVSPDSPHRPVDNQTHSSQTIR</sequence>
<feature type="compositionally biased region" description="Polar residues" evidence="1">
    <location>
        <begin position="96"/>
        <end position="106"/>
    </location>
</feature>
<reference evidence="2" key="1">
    <citation type="submission" date="2015-04" db="EMBL/GenBank/DDBJ databases">
        <title>The genome sequence of the plant pathogenic Rhizarian Plasmodiophora brassicae reveals insights in its biotrophic life cycle and the origin of chitin synthesis.</title>
        <authorList>
            <person name="Schwelm A."/>
            <person name="Fogelqvist J."/>
            <person name="Knaust A."/>
            <person name="Julke S."/>
            <person name="Lilja T."/>
            <person name="Dhandapani V."/>
            <person name="Bonilla-Rosso G."/>
            <person name="Karlsson M."/>
            <person name="Shevchenko A."/>
            <person name="Choi S.R."/>
            <person name="Kim H.G."/>
            <person name="Park J.Y."/>
            <person name="Lim Y.P."/>
            <person name="Ludwig-Muller J."/>
            <person name="Dixelius C."/>
        </authorList>
    </citation>
    <scope>NUCLEOTIDE SEQUENCE</scope>
    <source>
        <tissue evidence="2">Potato root galls</tissue>
    </source>
</reference>
<name>A0A0H5R129_9EUKA</name>
<evidence type="ECO:0000313" key="2">
    <source>
        <dbReference type="EMBL" id="CRZ07890.1"/>
    </source>
</evidence>
<evidence type="ECO:0000256" key="1">
    <source>
        <dbReference type="SAM" id="MobiDB-lite"/>
    </source>
</evidence>
<organism evidence="2">
    <name type="scientific">Spongospora subterranea</name>
    <dbReference type="NCBI Taxonomy" id="70186"/>
    <lineage>
        <taxon>Eukaryota</taxon>
        <taxon>Sar</taxon>
        <taxon>Rhizaria</taxon>
        <taxon>Endomyxa</taxon>
        <taxon>Phytomyxea</taxon>
        <taxon>Plasmodiophorida</taxon>
        <taxon>Plasmodiophoridae</taxon>
        <taxon>Spongospora</taxon>
    </lineage>
</organism>
<proteinExistence type="predicted"/>
<feature type="region of interest" description="Disordered" evidence="1">
    <location>
        <begin position="79"/>
        <end position="106"/>
    </location>
</feature>